<protein>
    <submittedName>
        <fullName evidence="2">Uncharacterized protein</fullName>
    </submittedName>
</protein>
<keyword evidence="3" id="KW-1185">Reference proteome</keyword>
<accession>A0A8W8K9M3</accession>
<dbReference type="Proteomes" id="UP000005408">
    <property type="component" value="Unassembled WGS sequence"/>
</dbReference>
<organism evidence="2 3">
    <name type="scientific">Magallana gigas</name>
    <name type="common">Pacific oyster</name>
    <name type="synonym">Crassostrea gigas</name>
    <dbReference type="NCBI Taxonomy" id="29159"/>
    <lineage>
        <taxon>Eukaryota</taxon>
        <taxon>Metazoa</taxon>
        <taxon>Spiralia</taxon>
        <taxon>Lophotrochozoa</taxon>
        <taxon>Mollusca</taxon>
        <taxon>Bivalvia</taxon>
        <taxon>Autobranchia</taxon>
        <taxon>Pteriomorphia</taxon>
        <taxon>Ostreida</taxon>
        <taxon>Ostreoidea</taxon>
        <taxon>Ostreidae</taxon>
        <taxon>Magallana</taxon>
    </lineage>
</organism>
<name>A0A8W8K9M3_MAGGI</name>
<proteinExistence type="predicted"/>
<evidence type="ECO:0000313" key="2">
    <source>
        <dbReference type="EnsemblMetazoa" id="G22980.1:cds"/>
    </source>
</evidence>
<feature type="chain" id="PRO_5036469046" evidence="1">
    <location>
        <begin position="21"/>
        <end position="309"/>
    </location>
</feature>
<reference evidence="2" key="1">
    <citation type="submission" date="2022-08" db="UniProtKB">
        <authorList>
            <consortium name="EnsemblMetazoa"/>
        </authorList>
    </citation>
    <scope>IDENTIFICATION</scope>
    <source>
        <strain evidence="2">05x7-T-G4-1.051#20</strain>
    </source>
</reference>
<feature type="signal peptide" evidence="1">
    <location>
        <begin position="1"/>
        <end position="20"/>
    </location>
</feature>
<evidence type="ECO:0000313" key="3">
    <source>
        <dbReference type="Proteomes" id="UP000005408"/>
    </source>
</evidence>
<sequence length="309" mass="35407">MVMPQFCIGIFLLLGIKTLGQFCPYPNTFYIKRGVNTYCQKIYNCKPECVKCMEGYMKPYRGCNQCDRIVPTPPKFQGETEGEEGQTLNISSNRCFIGFREIEGVCTVFHAQQDIMDGNVKCPATVLQTTLVISLLAVDQTPRVSISRFADDERYYSKYSSIVIIPAFLPMNIAGMKLVEDFENQNLPNNMEDTAKAVMHMIENRNVALADDTKRKLLVVYGHSLLIRWKKWQAIDDCICMYEHTFSAGDHHRIISMLYNMFKKTNAKADKQASYNDSLHNYNFAHSPSHKERHLVKSCGLKCMLDELE</sequence>
<evidence type="ECO:0000256" key="1">
    <source>
        <dbReference type="SAM" id="SignalP"/>
    </source>
</evidence>
<dbReference type="AlphaFoldDB" id="A0A8W8K9M3"/>
<keyword evidence="1" id="KW-0732">Signal</keyword>
<dbReference type="EnsemblMetazoa" id="G22980.1">
    <property type="protein sequence ID" value="G22980.1:cds"/>
    <property type="gene ID" value="G22980"/>
</dbReference>